<keyword evidence="1" id="KW-1133">Transmembrane helix</keyword>
<evidence type="ECO:0000313" key="3">
    <source>
        <dbReference type="Proteomes" id="UP000789375"/>
    </source>
</evidence>
<comment type="caution">
    <text evidence="2">The sequence shown here is derived from an EMBL/GenBank/DDBJ whole genome shotgun (WGS) entry which is preliminary data.</text>
</comment>
<proteinExistence type="predicted"/>
<reference evidence="2" key="1">
    <citation type="submission" date="2021-06" db="EMBL/GenBank/DDBJ databases">
        <authorList>
            <person name="Kallberg Y."/>
            <person name="Tangrot J."/>
            <person name="Rosling A."/>
        </authorList>
    </citation>
    <scope>NUCLEOTIDE SEQUENCE</scope>
    <source>
        <strain evidence="2">87-6 pot B 2015</strain>
    </source>
</reference>
<dbReference type="Proteomes" id="UP000789375">
    <property type="component" value="Unassembled WGS sequence"/>
</dbReference>
<dbReference type="AlphaFoldDB" id="A0A9N9CGQ9"/>
<accession>A0A9N9CGQ9</accession>
<feature type="non-terminal residue" evidence="2">
    <location>
        <position position="179"/>
    </location>
</feature>
<evidence type="ECO:0000256" key="1">
    <source>
        <dbReference type="SAM" id="Phobius"/>
    </source>
</evidence>
<evidence type="ECO:0000313" key="2">
    <source>
        <dbReference type="EMBL" id="CAG8601193.1"/>
    </source>
</evidence>
<protein>
    <submittedName>
        <fullName evidence="2">10082_t:CDS:1</fullName>
    </submittedName>
</protein>
<keyword evidence="1" id="KW-0812">Transmembrane</keyword>
<gene>
    <name evidence="2" type="ORF">FMOSSE_LOCUS8958</name>
</gene>
<keyword evidence="1" id="KW-0472">Membrane</keyword>
<sequence length="179" mass="20935">HKEELLTISDKEELLKQKEELLIMNEKHNEVLFKLTEKRKDDEAELVSRTARLFKLLKITNVREALWFICGRIIYKKAIDPLDIHEPIDNLLETTLNEDAYFKEKTCKVNNVTTDAVKKCIGGLYHTSSKGLHGYDKIAIRAKDWEVNEIIAWVSFSNIIVFLSFIGMNRIERRNFHTS</sequence>
<name>A0A9N9CGQ9_FUNMO</name>
<keyword evidence="3" id="KW-1185">Reference proteome</keyword>
<feature type="transmembrane region" description="Helical" evidence="1">
    <location>
        <begin position="150"/>
        <end position="168"/>
    </location>
</feature>
<organism evidence="2 3">
    <name type="scientific">Funneliformis mosseae</name>
    <name type="common">Endomycorrhizal fungus</name>
    <name type="synonym">Glomus mosseae</name>
    <dbReference type="NCBI Taxonomy" id="27381"/>
    <lineage>
        <taxon>Eukaryota</taxon>
        <taxon>Fungi</taxon>
        <taxon>Fungi incertae sedis</taxon>
        <taxon>Mucoromycota</taxon>
        <taxon>Glomeromycotina</taxon>
        <taxon>Glomeromycetes</taxon>
        <taxon>Glomerales</taxon>
        <taxon>Glomeraceae</taxon>
        <taxon>Funneliformis</taxon>
    </lineage>
</organism>
<dbReference type="EMBL" id="CAJVPP010002470">
    <property type="protein sequence ID" value="CAG8601193.1"/>
    <property type="molecule type" value="Genomic_DNA"/>
</dbReference>